<evidence type="ECO:0000256" key="2">
    <source>
        <dbReference type="SAM" id="SignalP"/>
    </source>
</evidence>
<name>A0A9P4XYS7_CRYP1</name>
<organism evidence="6 7">
    <name type="scientific">Cryphonectria parasitica (strain ATCC 38755 / EP155)</name>
    <dbReference type="NCBI Taxonomy" id="660469"/>
    <lineage>
        <taxon>Eukaryota</taxon>
        <taxon>Fungi</taxon>
        <taxon>Dikarya</taxon>
        <taxon>Ascomycota</taxon>
        <taxon>Pezizomycotina</taxon>
        <taxon>Sordariomycetes</taxon>
        <taxon>Sordariomycetidae</taxon>
        <taxon>Diaporthales</taxon>
        <taxon>Cryphonectriaceae</taxon>
        <taxon>Cryphonectria-Endothia species complex</taxon>
        <taxon>Cryphonectria</taxon>
    </lineage>
</organism>
<evidence type="ECO:0000259" key="3">
    <source>
        <dbReference type="Pfam" id="PF14498"/>
    </source>
</evidence>
<dbReference type="Proteomes" id="UP000803844">
    <property type="component" value="Unassembled WGS sequence"/>
</dbReference>
<evidence type="ECO:0000256" key="1">
    <source>
        <dbReference type="SAM" id="MobiDB-lite"/>
    </source>
</evidence>
<dbReference type="RefSeq" id="XP_040774783.1">
    <property type="nucleotide sequence ID" value="XM_040926297.1"/>
</dbReference>
<evidence type="ECO:0000259" key="5">
    <source>
        <dbReference type="Pfam" id="PF22124"/>
    </source>
</evidence>
<keyword evidence="2" id="KW-0732">Signal</keyword>
<dbReference type="InterPro" id="IPR008928">
    <property type="entry name" value="6-hairpin_glycosidase_sf"/>
</dbReference>
<dbReference type="Pfam" id="PF21307">
    <property type="entry name" value="Glyco_hydro_95_C"/>
    <property type="match status" value="1"/>
</dbReference>
<feature type="domain" description="Glycosyl hydrolase family 95 catalytic" evidence="5">
    <location>
        <begin position="304"/>
        <end position="724"/>
    </location>
</feature>
<dbReference type="AlphaFoldDB" id="A0A9P4XYS7"/>
<feature type="signal peptide" evidence="2">
    <location>
        <begin position="1"/>
        <end position="19"/>
    </location>
</feature>
<dbReference type="GO" id="GO:0005975">
    <property type="term" value="P:carbohydrate metabolic process"/>
    <property type="evidence" value="ECO:0007669"/>
    <property type="project" value="InterPro"/>
</dbReference>
<dbReference type="EMBL" id="MU032349">
    <property type="protein sequence ID" value="KAF3763822.1"/>
    <property type="molecule type" value="Genomic_DNA"/>
</dbReference>
<evidence type="ECO:0000259" key="4">
    <source>
        <dbReference type="Pfam" id="PF21307"/>
    </source>
</evidence>
<dbReference type="InterPro" id="IPR012341">
    <property type="entry name" value="6hp_glycosidase-like_sf"/>
</dbReference>
<gene>
    <name evidence="6" type="ORF">M406DRAFT_95387</name>
</gene>
<dbReference type="InterPro" id="IPR049053">
    <property type="entry name" value="AFCA-like_C"/>
</dbReference>
<dbReference type="InterPro" id="IPR054363">
    <property type="entry name" value="GH95_cat"/>
</dbReference>
<protein>
    <submittedName>
        <fullName evidence="6">Family 95 glycoside hydrolase</fullName>
    </submittedName>
</protein>
<dbReference type="PIRSF" id="PIRSF007663">
    <property type="entry name" value="UCP007663"/>
    <property type="match status" value="1"/>
</dbReference>
<dbReference type="SUPFAM" id="SSF48208">
    <property type="entry name" value="Six-hairpin glycosidases"/>
    <property type="match status" value="1"/>
</dbReference>
<dbReference type="InterPro" id="IPR016518">
    <property type="entry name" value="Alpha-L-fucosidase"/>
</dbReference>
<accession>A0A9P4XYS7</accession>
<dbReference type="GO" id="GO:0004560">
    <property type="term" value="F:alpha-L-fucosidase activity"/>
    <property type="evidence" value="ECO:0007669"/>
    <property type="project" value="InterPro"/>
</dbReference>
<sequence length="802" mass="86771">MVRSILLALLISGVPLTVAASLWSSSPATYGSSDNDDYILKTGYALGNGKLGAIPFGPPGAETLMLNLDSLWYGGPFELTNYTGGNPTEPVYQYLPGIREWIFQNGTGNISELLNDIVGYGSYQTLGNLTVSFERAVDEYANYTRTLDLRTGIHRSGWTANGTRFETSVFCSYPAQSCVYNINSSGEALPALKVSLSNDLMSSTLVNSTCGPGYTRLDGITQASIGLHFTSIAQVVGNTSTSCSQDDGSLVIPALPSRYSITIVSSAESDYDQTKGNAQSNYSFRGQEPGPVVEQSTQSAAAQSYSTLLQDHIDDYTSLMGQFVLDLPDTANSSSLETADLVAHYTNSTSNPFLESLMFDYSRHLLISSSRTGSLPANLQGRWSEQLEPAWSADYHANINLQMNYWGAEQTGLGDLSLPLFAYMANTWAPRGSETAQLLYNGSGWVTHDEMNIFGYTGMKNAAQWANYPASAAWLMQHVFDHYDYSQNTTWLVETGYPLLKAIASFWLSQLQEDRFYNDGTLVVNPCNSPEQGPTTSGCTHYQQLIHQVLEAVLRTAPLVSEPASDFLASTTAALARLDTGVHIDPDSPQGVLKEWKVPDAYLYDVYPEHRHISHLVGWYPGYAIASFASGFTNTTLQDAVRASLLARGDGTDADGDGGNFGWPKVWRGACWARLNDSARAYGELQLSIANNVAPNLLSMYAGKSPPFQIDMNFGWAGNVLSMLVVDLPLAGGAEEETKVRTVVLGPAIPSAWGGGSVKGLRIRGGVVVNFAWDGTGIVTNYTLVSGEAAGLRLVNVRGENL</sequence>
<dbReference type="GeneID" id="63843426"/>
<feature type="domain" description="Glycosyl hydrolase family 95 N-terminal" evidence="3">
    <location>
        <begin position="22"/>
        <end position="273"/>
    </location>
</feature>
<dbReference type="InterPro" id="IPR027414">
    <property type="entry name" value="GH95_N_dom"/>
</dbReference>
<dbReference type="OrthoDB" id="2848340at2759"/>
<dbReference type="PANTHER" id="PTHR31084:SF3">
    <property type="entry name" value="ALPHA-FUCOSIDASE A"/>
    <property type="match status" value="1"/>
</dbReference>
<dbReference type="Gene3D" id="1.50.10.10">
    <property type="match status" value="1"/>
</dbReference>
<feature type="chain" id="PRO_5040385688" evidence="2">
    <location>
        <begin position="20"/>
        <end position="802"/>
    </location>
</feature>
<feature type="compositionally biased region" description="Polar residues" evidence="1">
    <location>
        <begin position="272"/>
        <end position="284"/>
    </location>
</feature>
<evidence type="ECO:0000313" key="7">
    <source>
        <dbReference type="Proteomes" id="UP000803844"/>
    </source>
</evidence>
<dbReference type="Pfam" id="PF22124">
    <property type="entry name" value="Glyco_hydro_95_cat"/>
    <property type="match status" value="1"/>
</dbReference>
<comment type="caution">
    <text evidence="6">The sequence shown here is derived from an EMBL/GenBank/DDBJ whole genome shotgun (WGS) entry which is preliminary data.</text>
</comment>
<keyword evidence="6" id="KW-0378">Hydrolase</keyword>
<dbReference type="Pfam" id="PF14498">
    <property type="entry name" value="Glyco_hyd_65N_2"/>
    <property type="match status" value="1"/>
</dbReference>
<proteinExistence type="predicted"/>
<keyword evidence="7" id="KW-1185">Reference proteome</keyword>
<reference evidence="6" key="1">
    <citation type="journal article" date="2020" name="Phytopathology">
        <title>Genome sequence of the chestnut blight fungus Cryphonectria parasitica EP155: A fundamental resource for an archetypical invasive plant pathogen.</title>
        <authorList>
            <person name="Crouch J.A."/>
            <person name="Dawe A."/>
            <person name="Aerts A."/>
            <person name="Barry K."/>
            <person name="Churchill A.C.L."/>
            <person name="Grimwood J."/>
            <person name="Hillman B."/>
            <person name="Milgroom M.G."/>
            <person name="Pangilinan J."/>
            <person name="Smith M."/>
            <person name="Salamov A."/>
            <person name="Schmutz J."/>
            <person name="Yadav J."/>
            <person name="Grigoriev I.V."/>
            <person name="Nuss D."/>
        </authorList>
    </citation>
    <scope>NUCLEOTIDE SEQUENCE</scope>
    <source>
        <strain evidence="6">EP155</strain>
    </source>
</reference>
<evidence type="ECO:0000313" key="6">
    <source>
        <dbReference type="EMBL" id="KAF3763822.1"/>
    </source>
</evidence>
<dbReference type="PANTHER" id="PTHR31084">
    <property type="entry name" value="ALPHA-L-FUCOSIDASE 2"/>
    <property type="match status" value="1"/>
</dbReference>
<feature type="domain" description="Alpha fucosidase A-like C-terminal" evidence="4">
    <location>
        <begin position="743"/>
        <end position="786"/>
    </location>
</feature>
<feature type="region of interest" description="Disordered" evidence="1">
    <location>
        <begin position="272"/>
        <end position="291"/>
    </location>
</feature>